<evidence type="ECO:0000256" key="1">
    <source>
        <dbReference type="ARBA" id="ARBA00001460"/>
    </source>
</evidence>
<evidence type="ECO:0000313" key="11">
    <source>
        <dbReference type="EMBL" id="PTU31421.1"/>
    </source>
</evidence>
<evidence type="ECO:0000256" key="5">
    <source>
        <dbReference type="ARBA" id="ARBA00022605"/>
    </source>
</evidence>
<dbReference type="PANTHER" id="PTHR42945:SF9">
    <property type="entry name" value="HISTIDINE BIOSYNTHESIS BIFUNCTIONAL PROTEIN HISIE"/>
    <property type="match status" value="1"/>
</dbReference>
<dbReference type="GO" id="GO:0004636">
    <property type="term" value="F:phosphoribosyl-ATP diphosphatase activity"/>
    <property type="evidence" value="ECO:0007669"/>
    <property type="project" value="UniProtKB-UniRule"/>
</dbReference>
<evidence type="ECO:0000256" key="3">
    <source>
        <dbReference type="ARBA" id="ARBA00005204"/>
    </source>
</evidence>
<dbReference type="EC" id="3.6.1.31" evidence="10"/>
<dbReference type="SUPFAM" id="SSF101386">
    <property type="entry name" value="all-alpha NTP pyrophosphatases"/>
    <property type="match status" value="1"/>
</dbReference>
<protein>
    <recommendedName>
        <fullName evidence="10">Phosphoribosyl-ATP pyrophosphatase</fullName>
        <shortName evidence="10">PRA-PH</shortName>
        <ecNumber evidence="10">3.6.1.31</ecNumber>
    </recommendedName>
</protein>
<comment type="caution">
    <text evidence="11">The sequence shown here is derived from an EMBL/GenBank/DDBJ whole genome shotgun (WGS) entry which is preliminary data.</text>
</comment>
<accession>A0A2T5MFR6</accession>
<dbReference type="InterPro" id="IPR008179">
    <property type="entry name" value="HisE"/>
</dbReference>
<evidence type="ECO:0000256" key="10">
    <source>
        <dbReference type="HAMAP-Rule" id="MF_01020"/>
    </source>
</evidence>
<dbReference type="NCBIfam" id="NF001611">
    <property type="entry name" value="PRK00400.1-3"/>
    <property type="match status" value="1"/>
</dbReference>
<sequence length="109" mass="11775">MNPSPADVLLDLQKVLQERKSAPADKSYAASLYAKGLDTILKKVGEEAAETIIAAKNQDSSALVYEVADLWYHVMVLLADKDIPVTAVTDELARRMGTSGLAEKAARTK</sequence>
<dbReference type="UniPathway" id="UPA00031">
    <property type="reaction ID" value="UER00007"/>
</dbReference>
<evidence type="ECO:0000313" key="12">
    <source>
        <dbReference type="Proteomes" id="UP000244248"/>
    </source>
</evidence>
<dbReference type="GO" id="GO:0000105">
    <property type="term" value="P:L-histidine biosynthetic process"/>
    <property type="evidence" value="ECO:0007669"/>
    <property type="project" value="UniProtKB-UniRule"/>
</dbReference>
<dbReference type="EMBL" id="QANS01000003">
    <property type="protein sequence ID" value="PTU31421.1"/>
    <property type="molecule type" value="Genomic_DNA"/>
</dbReference>
<comment type="similarity">
    <text evidence="10">Belongs to the PRA-PH family.</text>
</comment>
<dbReference type="InterPro" id="IPR021130">
    <property type="entry name" value="PRib-ATP_PPHydrolase-like"/>
</dbReference>
<organism evidence="11 12">
    <name type="scientific">Stenotrophobium rhamnosiphilum</name>
    <dbReference type="NCBI Taxonomy" id="2029166"/>
    <lineage>
        <taxon>Bacteria</taxon>
        <taxon>Pseudomonadati</taxon>
        <taxon>Pseudomonadota</taxon>
        <taxon>Gammaproteobacteria</taxon>
        <taxon>Nevskiales</taxon>
        <taxon>Nevskiaceae</taxon>
        <taxon>Stenotrophobium</taxon>
    </lineage>
</organism>
<dbReference type="FunFam" id="1.10.287.1080:FF:000002">
    <property type="entry name" value="Histidine biosynthesis bifunctional protein HisIE"/>
    <property type="match status" value="1"/>
</dbReference>
<dbReference type="Pfam" id="PF01503">
    <property type="entry name" value="PRA-PH"/>
    <property type="match status" value="1"/>
</dbReference>
<evidence type="ECO:0000256" key="8">
    <source>
        <dbReference type="ARBA" id="ARBA00022840"/>
    </source>
</evidence>
<keyword evidence="9 10" id="KW-0368">Histidine biosynthesis</keyword>
<dbReference type="PANTHER" id="PTHR42945">
    <property type="entry name" value="HISTIDINE BIOSYNTHESIS BIFUNCTIONAL PROTEIN"/>
    <property type="match status" value="1"/>
</dbReference>
<dbReference type="HAMAP" id="MF_01020">
    <property type="entry name" value="HisE"/>
    <property type="match status" value="1"/>
</dbReference>
<dbReference type="GO" id="GO:0005737">
    <property type="term" value="C:cytoplasm"/>
    <property type="evidence" value="ECO:0007669"/>
    <property type="project" value="UniProtKB-SubCell"/>
</dbReference>
<name>A0A2T5MFR6_9GAMM</name>
<comment type="pathway">
    <text evidence="3 10">Amino-acid biosynthesis; L-histidine biosynthesis; L-histidine from 5-phospho-alpha-D-ribose 1-diphosphate: step 2/9.</text>
</comment>
<keyword evidence="12" id="KW-1185">Reference proteome</keyword>
<dbReference type="AlphaFoldDB" id="A0A2T5MFR6"/>
<evidence type="ECO:0000256" key="4">
    <source>
        <dbReference type="ARBA" id="ARBA00022490"/>
    </source>
</evidence>
<keyword evidence="4 10" id="KW-0963">Cytoplasm</keyword>
<proteinExistence type="inferred from homology"/>
<keyword evidence="6 10" id="KW-0547">Nucleotide-binding</keyword>
<evidence type="ECO:0000256" key="9">
    <source>
        <dbReference type="ARBA" id="ARBA00023102"/>
    </source>
</evidence>
<dbReference type="GO" id="GO:0005524">
    <property type="term" value="F:ATP binding"/>
    <property type="evidence" value="ECO:0007669"/>
    <property type="project" value="UniProtKB-KW"/>
</dbReference>
<gene>
    <name evidence="10" type="primary">hisE</name>
    <name evidence="11" type="ORF">CJD38_08755</name>
</gene>
<evidence type="ECO:0000256" key="7">
    <source>
        <dbReference type="ARBA" id="ARBA00022801"/>
    </source>
</evidence>
<keyword evidence="7 10" id="KW-0378">Hydrolase</keyword>
<dbReference type="CDD" id="cd11534">
    <property type="entry name" value="NTP-PPase_HisIE_like"/>
    <property type="match status" value="1"/>
</dbReference>
<dbReference type="OrthoDB" id="9795769at2"/>
<comment type="subcellular location">
    <subcellularLocation>
        <location evidence="2 10">Cytoplasm</location>
    </subcellularLocation>
</comment>
<keyword evidence="5 10" id="KW-0028">Amino-acid biosynthesis</keyword>
<dbReference type="Gene3D" id="1.10.287.1080">
    <property type="entry name" value="MazG-like"/>
    <property type="match status" value="1"/>
</dbReference>
<evidence type="ECO:0000256" key="2">
    <source>
        <dbReference type="ARBA" id="ARBA00004496"/>
    </source>
</evidence>
<evidence type="ECO:0000256" key="6">
    <source>
        <dbReference type="ARBA" id="ARBA00022741"/>
    </source>
</evidence>
<keyword evidence="8 10" id="KW-0067">ATP-binding</keyword>
<dbReference type="Proteomes" id="UP000244248">
    <property type="component" value="Unassembled WGS sequence"/>
</dbReference>
<dbReference type="RefSeq" id="WP_107939964.1">
    <property type="nucleotide sequence ID" value="NZ_QANS01000003.1"/>
</dbReference>
<reference evidence="11 12" key="1">
    <citation type="submission" date="2018-04" db="EMBL/GenBank/DDBJ databases">
        <title>Novel species isolated from glacier.</title>
        <authorList>
            <person name="Liu Q."/>
            <person name="Xin Y.-H."/>
        </authorList>
    </citation>
    <scope>NUCLEOTIDE SEQUENCE [LARGE SCALE GENOMIC DNA]</scope>
    <source>
        <strain evidence="11 12">GT1R17</strain>
    </source>
</reference>
<dbReference type="NCBIfam" id="TIGR03188">
    <property type="entry name" value="histidine_hisI"/>
    <property type="match status" value="1"/>
</dbReference>
<comment type="catalytic activity">
    <reaction evidence="1 10">
        <text>1-(5-phospho-beta-D-ribosyl)-ATP + H2O = 1-(5-phospho-beta-D-ribosyl)-5'-AMP + diphosphate + H(+)</text>
        <dbReference type="Rhea" id="RHEA:22828"/>
        <dbReference type="ChEBI" id="CHEBI:15377"/>
        <dbReference type="ChEBI" id="CHEBI:15378"/>
        <dbReference type="ChEBI" id="CHEBI:33019"/>
        <dbReference type="ChEBI" id="CHEBI:59457"/>
        <dbReference type="ChEBI" id="CHEBI:73183"/>
        <dbReference type="EC" id="3.6.1.31"/>
    </reaction>
</comment>